<comment type="caution">
    <text evidence="1">The sequence shown here is derived from an EMBL/GenBank/DDBJ whole genome shotgun (WGS) entry which is preliminary data.</text>
</comment>
<keyword evidence="2" id="KW-1185">Reference proteome</keyword>
<dbReference type="EMBL" id="LHYD01000027">
    <property type="protein sequence ID" value="KXB05201.1"/>
    <property type="molecule type" value="Genomic_DNA"/>
</dbReference>
<gene>
    <name evidence="1" type="ORF">AKJ50_01565</name>
</gene>
<feature type="non-terminal residue" evidence="1">
    <location>
        <position position="1"/>
    </location>
</feature>
<accession>A0A133VFJ1</accession>
<evidence type="ECO:0000313" key="1">
    <source>
        <dbReference type="EMBL" id="KXB05201.1"/>
    </source>
</evidence>
<evidence type="ECO:0000313" key="2">
    <source>
        <dbReference type="Proteomes" id="UP000070311"/>
    </source>
</evidence>
<proteinExistence type="predicted"/>
<name>A0A133VFJ1_9EURY</name>
<evidence type="ECO:0008006" key="3">
    <source>
        <dbReference type="Google" id="ProtNLM"/>
    </source>
</evidence>
<reference evidence="1 2" key="1">
    <citation type="journal article" date="2016" name="Sci. Rep.">
        <title>Metabolic traits of an uncultured archaeal lineage -MSBL1- from brine pools of the Red Sea.</title>
        <authorList>
            <person name="Mwirichia R."/>
            <person name="Alam I."/>
            <person name="Rashid M."/>
            <person name="Vinu M."/>
            <person name="Ba-Alawi W."/>
            <person name="Anthony Kamau A."/>
            <person name="Kamanda Ngugi D."/>
            <person name="Goker M."/>
            <person name="Klenk H.P."/>
            <person name="Bajic V."/>
            <person name="Stingl U."/>
        </authorList>
    </citation>
    <scope>NUCLEOTIDE SEQUENCE [LARGE SCALE GENOMIC DNA]</scope>
    <source>
        <strain evidence="1">SCGC-AAA382A13</strain>
    </source>
</reference>
<dbReference type="AlphaFoldDB" id="A0A133VFJ1"/>
<organism evidence="1 2">
    <name type="scientific">candidate division MSBL1 archaeon SCGC-AAA382A13</name>
    <dbReference type="NCBI Taxonomy" id="1698279"/>
    <lineage>
        <taxon>Archaea</taxon>
        <taxon>Methanobacteriati</taxon>
        <taxon>Methanobacteriota</taxon>
        <taxon>candidate division MSBL1</taxon>
    </lineage>
</organism>
<protein>
    <recommendedName>
        <fullName evidence="3">DEAD/H associated domain-containing protein</fullName>
    </recommendedName>
</protein>
<dbReference type="Proteomes" id="UP000070311">
    <property type="component" value="Unassembled WGS sequence"/>
</dbReference>
<sequence>WEERSLNFEPVSPKRMKRLILGSVRARLLSEERTFGCADCKDWVEIKEVHELSQPPTCPNCGSEKIGMVEKEKRSVRRTLDKIKENSKKGERSKIWKEIKKTSDLISNYGKPAAVALVGKGVTPSGAEGILEKETEITDKFLDLIIDEEKKSLMRKY</sequence>